<dbReference type="AlphaFoldDB" id="A0A9P9DPF9"/>
<gene>
    <name evidence="2" type="ORF">EDB81DRAFT_222106</name>
</gene>
<feature type="compositionally biased region" description="Polar residues" evidence="1">
    <location>
        <begin position="220"/>
        <end position="231"/>
    </location>
</feature>
<evidence type="ECO:0008006" key="4">
    <source>
        <dbReference type="Google" id="ProtNLM"/>
    </source>
</evidence>
<accession>A0A9P9DPF9</accession>
<dbReference type="CDD" id="cd18724">
    <property type="entry name" value="PIN_LabA-like"/>
    <property type="match status" value="1"/>
</dbReference>
<feature type="region of interest" description="Disordered" evidence="1">
    <location>
        <begin position="104"/>
        <end position="244"/>
    </location>
</feature>
<keyword evidence="3" id="KW-1185">Reference proteome</keyword>
<protein>
    <recommendedName>
        <fullName evidence="4">NYN domain-containing protein</fullName>
    </recommendedName>
</protein>
<sequence length="513" mass="56078">MPPSSTPPSRSRCSTPGSSKPPDSPKSSRGTKSRKLGDFAKLQALSSMTSSTLEQNQPSKNPNSVAKTSPQTPCKREQTTPAGPETPVTLGNFSKLFDQLSAFLPANSSDSPNTTTQAIPIRILKRPSTPQTAQAIPPSNTSPQKLSTKQTSPKKTSPTKSSFKKSSSGYTSNSSSSTGSGSDSELEQIHSYSTPASTPPSSAERDLSPLARFSRGGSHPASSRSLKSKNGTGSGIERYAVSQPKLREQTQQILTYQHHKFGPITPVHGSVLSRAAKHESLANKLVTERVQDRILSHEKPNIESNGVHVFIDMSNISISFLQAVRARFSLPDSVRFTPLPSLNLSFLHELLVRDRGTKVLNAGCSIRPNRAEPTYIQELRNLGYRVDLRRRVDSQESQTPAEMQGASSHHRYVEDMVDETLQIRIGESVMKYFDKPGTLILATGDAKPAKFSDGFFTYAERALKMGWNVEVVSWKASLSGAWTNPAWAKPWGDRFRVIELDGYLDDLLNSYAS</sequence>
<evidence type="ECO:0000313" key="3">
    <source>
        <dbReference type="Proteomes" id="UP000738349"/>
    </source>
</evidence>
<feature type="compositionally biased region" description="Low complexity" evidence="1">
    <location>
        <begin position="7"/>
        <end position="28"/>
    </location>
</feature>
<dbReference type="Proteomes" id="UP000738349">
    <property type="component" value="Unassembled WGS sequence"/>
</dbReference>
<proteinExistence type="predicted"/>
<dbReference type="OrthoDB" id="5590473at2759"/>
<feature type="compositionally biased region" description="Polar residues" evidence="1">
    <location>
        <begin position="128"/>
        <end position="146"/>
    </location>
</feature>
<feature type="compositionally biased region" description="Polar residues" evidence="1">
    <location>
        <begin position="44"/>
        <end position="72"/>
    </location>
</feature>
<reference evidence="2" key="1">
    <citation type="journal article" date="2021" name="Nat. Commun.">
        <title>Genetic determinants of endophytism in the Arabidopsis root mycobiome.</title>
        <authorList>
            <person name="Mesny F."/>
            <person name="Miyauchi S."/>
            <person name="Thiergart T."/>
            <person name="Pickel B."/>
            <person name="Atanasova L."/>
            <person name="Karlsson M."/>
            <person name="Huettel B."/>
            <person name="Barry K.W."/>
            <person name="Haridas S."/>
            <person name="Chen C."/>
            <person name="Bauer D."/>
            <person name="Andreopoulos W."/>
            <person name="Pangilinan J."/>
            <person name="LaButti K."/>
            <person name="Riley R."/>
            <person name="Lipzen A."/>
            <person name="Clum A."/>
            <person name="Drula E."/>
            <person name="Henrissat B."/>
            <person name="Kohler A."/>
            <person name="Grigoriev I.V."/>
            <person name="Martin F.M."/>
            <person name="Hacquard S."/>
        </authorList>
    </citation>
    <scope>NUCLEOTIDE SEQUENCE</scope>
    <source>
        <strain evidence="2">MPI-CAGE-AT-0147</strain>
    </source>
</reference>
<name>A0A9P9DPF9_9HYPO</name>
<feature type="compositionally biased region" description="Low complexity" evidence="1">
    <location>
        <begin position="193"/>
        <end position="202"/>
    </location>
</feature>
<comment type="caution">
    <text evidence="2">The sequence shown here is derived from an EMBL/GenBank/DDBJ whole genome shotgun (WGS) entry which is preliminary data.</text>
</comment>
<evidence type="ECO:0000313" key="2">
    <source>
        <dbReference type="EMBL" id="KAH7122873.1"/>
    </source>
</evidence>
<organism evidence="2 3">
    <name type="scientific">Dactylonectria macrodidyma</name>
    <dbReference type="NCBI Taxonomy" id="307937"/>
    <lineage>
        <taxon>Eukaryota</taxon>
        <taxon>Fungi</taxon>
        <taxon>Dikarya</taxon>
        <taxon>Ascomycota</taxon>
        <taxon>Pezizomycotina</taxon>
        <taxon>Sordariomycetes</taxon>
        <taxon>Hypocreomycetidae</taxon>
        <taxon>Hypocreales</taxon>
        <taxon>Nectriaceae</taxon>
        <taxon>Dactylonectria</taxon>
    </lineage>
</organism>
<feature type="region of interest" description="Disordered" evidence="1">
    <location>
        <begin position="1"/>
        <end position="91"/>
    </location>
</feature>
<feature type="compositionally biased region" description="Low complexity" evidence="1">
    <location>
        <begin position="147"/>
        <end position="183"/>
    </location>
</feature>
<dbReference type="EMBL" id="JAGMUV010000023">
    <property type="protein sequence ID" value="KAH7122873.1"/>
    <property type="molecule type" value="Genomic_DNA"/>
</dbReference>
<evidence type="ECO:0000256" key="1">
    <source>
        <dbReference type="SAM" id="MobiDB-lite"/>
    </source>
</evidence>
<dbReference type="Gene3D" id="3.40.50.1010">
    <property type="entry name" value="5'-nuclease"/>
    <property type="match status" value="1"/>
</dbReference>
<feature type="compositionally biased region" description="Polar residues" evidence="1">
    <location>
        <begin position="106"/>
        <end position="118"/>
    </location>
</feature>